<dbReference type="PANTHER" id="PTHR23528">
    <property type="match status" value="1"/>
</dbReference>
<dbReference type="OrthoDB" id="7584869at2"/>
<evidence type="ECO:0000256" key="2">
    <source>
        <dbReference type="ARBA" id="ARBA00022448"/>
    </source>
</evidence>
<feature type="transmembrane region" description="Helical" evidence="6">
    <location>
        <begin position="227"/>
        <end position="244"/>
    </location>
</feature>
<dbReference type="KEGG" id="lpil:LIP_0018"/>
<reference evidence="9" key="1">
    <citation type="submission" date="2015-07" db="EMBL/GenBank/DDBJ databases">
        <title>Complete genome sequence and phylogenetic analysis of Limnochorda pilosa.</title>
        <authorList>
            <person name="Watanabe M."/>
            <person name="Kojima H."/>
            <person name="Fukui M."/>
        </authorList>
    </citation>
    <scope>NUCLEOTIDE SEQUENCE [LARGE SCALE GENOMIC DNA]</scope>
    <source>
        <strain evidence="9">HC45</strain>
    </source>
</reference>
<keyword evidence="2" id="KW-0813">Transport</keyword>
<keyword evidence="5 6" id="KW-0472">Membrane</keyword>
<organism evidence="8 9">
    <name type="scientific">Limnochorda pilosa</name>
    <dbReference type="NCBI Taxonomy" id="1555112"/>
    <lineage>
        <taxon>Bacteria</taxon>
        <taxon>Bacillati</taxon>
        <taxon>Bacillota</taxon>
        <taxon>Limnochordia</taxon>
        <taxon>Limnochordales</taxon>
        <taxon>Limnochordaceae</taxon>
        <taxon>Limnochorda</taxon>
    </lineage>
</organism>
<gene>
    <name evidence="8" type="ORF">LIP_0018</name>
</gene>
<feature type="transmembrane region" description="Helical" evidence="6">
    <location>
        <begin position="264"/>
        <end position="286"/>
    </location>
</feature>
<keyword evidence="9" id="KW-1185">Reference proteome</keyword>
<dbReference type="Proteomes" id="UP000065807">
    <property type="component" value="Chromosome"/>
</dbReference>
<dbReference type="InterPro" id="IPR011701">
    <property type="entry name" value="MFS"/>
</dbReference>
<evidence type="ECO:0000313" key="9">
    <source>
        <dbReference type="Proteomes" id="UP000065807"/>
    </source>
</evidence>
<keyword evidence="4 6" id="KW-1133">Transmembrane helix</keyword>
<feature type="domain" description="Major facilitator superfamily (MFS) profile" evidence="7">
    <location>
        <begin position="1"/>
        <end position="405"/>
    </location>
</feature>
<dbReference type="GO" id="GO:0022857">
    <property type="term" value="F:transmembrane transporter activity"/>
    <property type="evidence" value="ECO:0007669"/>
    <property type="project" value="InterPro"/>
</dbReference>
<evidence type="ECO:0000256" key="3">
    <source>
        <dbReference type="ARBA" id="ARBA00022692"/>
    </source>
</evidence>
<dbReference type="EMBL" id="AP014924">
    <property type="protein sequence ID" value="BAS25878.1"/>
    <property type="molecule type" value="Genomic_DNA"/>
</dbReference>
<dbReference type="PANTHER" id="PTHR23528:SF1">
    <property type="entry name" value="MAJOR FACILITATOR SUPERFAMILY (MFS) PROFILE DOMAIN-CONTAINING PROTEIN"/>
    <property type="match status" value="1"/>
</dbReference>
<dbReference type="InterPro" id="IPR036259">
    <property type="entry name" value="MFS_trans_sf"/>
</dbReference>
<dbReference type="Pfam" id="PF07690">
    <property type="entry name" value="MFS_1"/>
    <property type="match status" value="1"/>
</dbReference>
<dbReference type="STRING" id="1555112.LIP_0018"/>
<accession>A0A0K2SFK1</accession>
<evidence type="ECO:0000256" key="4">
    <source>
        <dbReference type="ARBA" id="ARBA00022989"/>
    </source>
</evidence>
<proteinExistence type="predicted"/>
<name>A0A0K2SFK1_LIMPI</name>
<dbReference type="GO" id="GO:0005886">
    <property type="term" value="C:plasma membrane"/>
    <property type="evidence" value="ECO:0007669"/>
    <property type="project" value="UniProtKB-SubCell"/>
</dbReference>
<evidence type="ECO:0000256" key="1">
    <source>
        <dbReference type="ARBA" id="ARBA00004651"/>
    </source>
</evidence>
<evidence type="ECO:0000256" key="6">
    <source>
        <dbReference type="SAM" id="Phobius"/>
    </source>
</evidence>
<dbReference type="PROSITE" id="PS50850">
    <property type="entry name" value="MFS"/>
    <property type="match status" value="1"/>
</dbReference>
<feature type="transmembrane region" description="Helical" evidence="6">
    <location>
        <begin position="317"/>
        <end position="342"/>
    </location>
</feature>
<feature type="transmembrane region" description="Helical" evidence="6">
    <location>
        <begin position="105"/>
        <end position="124"/>
    </location>
</feature>
<feature type="transmembrane region" description="Helical" evidence="6">
    <location>
        <begin position="354"/>
        <end position="374"/>
    </location>
</feature>
<feature type="transmembrane region" description="Helical" evidence="6">
    <location>
        <begin position="293"/>
        <end position="311"/>
    </location>
</feature>
<feature type="transmembrane region" description="Helical" evidence="6">
    <location>
        <begin position="171"/>
        <end position="191"/>
    </location>
</feature>
<dbReference type="AlphaFoldDB" id="A0A0K2SFK1"/>
<protein>
    <submittedName>
        <fullName evidence="8">MFS transporter</fullName>
    </submittedName>
</protein>
<evidence type="ECO:0000256" key="5">
    <source>
        <dbReference type="ARBA" id="ARBA00023136"/>
    </source>
</evidence>
<evidence type="ECO:0000259" key="7">
    <source>
        <dbReference type="PROSITE" id="PS50850"/>
    </source>
</evidence>
<feature type="transmembrane region" description="Helical" evidence="6">
    <location>
        <begin position="82"/>
        <end position="99"/>
    </location>
</feature>
<evidence type="ECO:0000313" key="8">
    <source>
        <dbReference type="EMBL" id="BAS25878.1"/>
    </source>
</evidence>
<feature type="transmembrane region" description="Helical" evidence="6">
    <location>
        <begin position="380"/>
        <end position="399"/>
    </location>
</feature>
<feature type="transmembrane region" description="Helical" evidence="6">
    <location>
        <begin position="145"/>
        <end position="165"/>
    </location>
</feature>
<reference evidence="9" key="2">
    <citation type="journal article" date="2016" name="Int. J. Syst. Evol. Microbiol.">
        <title>Complete genome sequence and cell structure of Limnochorda pilosa, a Gram-negative spore-former within the phylum Firmicutes.</title>
        <authorList>
            <person name="Watanabe M."/>
            <person name="Kojima H."/>
            <person name="Fukui M."/>
        </authorList>
    </citation>
    <scope>NUCLEOTIDE SEQUENCE [LARGE SCALE GENOMIC DNA]</scope>
    <source>
        <strain evidence="9">HC45</strain>
    </source>
</reference>
<feature type="transmembrane region" description="Helical" evidence="6">
    <location>
        <begin position="47"/>
        <end position="70"/>
    </location>
</feature>
<dbReference type="SUPFAM" id="SSF103473">
    <property type="entry name" value="MFS general substrate transporter"/>
    <property type="match status" value="1"/>
</dbReference>
<comment type="subcellular location">
    <subcellularLocation>
        <location evidence="1">Cell membrane</location>
        <topology evidence="1">Multi-pass membrane protein</topology>
    </subcellularLocation>
</comment>
<dbReference type="InterPro" id="IPR020846">
    <property type="entry name" value="MFS_dom"/>
</dbReference>
<keyword evidence="3 6" id="KW-0812">Transmembrane</keyword>
<dbReference type="Gene3D" id="1.20.1250.20">
    <property type="entry name" value="MFS general substrate transporter like domains"/>
    <property type="match status" value="1"/>
</dbReference>
<dbReference type="RefSeq" id="WP_068132688.1">
    <property type="nucleotide sequence ID" value="NZ_AP014924.1"/>
</dbReference>
<sequence length="412" mass="43684">MSLRWGRTFLLGLGFFAITGAWALFNVQVPLYLRGFLEPAFPGQVNTLVGTFMILDEIAALFLEPYVGALSDRTRTRLGPRLPYVLVGMPLAGLAYLFLPYHTSLPLLIAFIVLFDFFMGIHRSPTVALMPDVTPEPLRSPANGVINLMGGLGGAVAFGVGALFLPQQDRIAFAIMGGVLLVIPWILLRFLREARTPLGWQERRSEEEPAGVLATARRLIRSSDRRPLALLFGLLLIWGSWNALNQLFSTYATVQLGMSSGAASQALLAAAAMLILLAIPGGLVGARLGRHRTMAGAGGLLVLVLAVAPLLGPGPALLAALGGVGILWAFIVVNAYPSVAALGRNVQTGAFTGLYYLFTTLGAILTPPALGALMDRFGEGFLFTGAALQTLVGVVLLWASAPRTSPVAAAEP</sequence>